<evidence type="ECO:0000256" key="1">
    <source>
        <dbReference type="ARBA" id="ARBA00004370"/>
    </source>
</evidence>
<evidence type="ECO:0000256" key="6">
    <source>
        <dbReference type="RuleBase" id="RU004003"/>
    </source>
</evidence>
<keyword evidence="3" id="KW-0732">Signal</keyword>
<keyword evidence="5" id="KW-0998">Cell outer membrane</keyword>
<proteinExistence type="inferred from homology"/>
<dbReference type="SMART" id="SM00965">
    <property type="entry name" value="STN"/>
    <property type="match status" value="1"/>
</dbReference>
<feature type="domain" description="Secretin/TonB short N-terminal" evidence="9">
    <location>
        <begin position="156"/>
        <end position="206"/>
    </location>
</feature>
<accession>A0A2Z4Y689</accession>
<dbReference type="InterPro" id="IPR038591">
    <property type="entry name" value="NolW-like_sf"/>
</dbReference>
<dbReference type="InterPro" id="IPR001775">
    <property type="entry name" value="GspD/PilQ"/>
</dbReference>
<comment type="similarity">
    <text evidence="6">Belongs to the bacterial secretin family.</text>
</comment>
<feature type="region of interest" description="Disordered" evidence="8">
    <location>
        <begin position="597"/>
        <end position="626"/>
    </location>
</feature>
<comment type="subcellular location">
    <subcellularLocation>
        <location evidence="7">Cell outer membrane</location>
    </subcellularLocation>
    <subcellularLocation>
        <location evidence="1">Membrane</location>
    </subcellularLocation>
</comment>
<keyword evidence="2 7" id="KW-0813">Transport</keyword>
<dbReference type="PRINTS" id="PR00811">
    <property type="entry name" value="BCTERIALGSPD"/>
</dbReference>
<dbReference type="PANTHER" id="PTHR30604">
    <property type="entry name" value="PROTEIN TRANSPORT PROTEIN HOFQ"/>
    <property type="match status" value="1"/>
</dbReference>
<dbReference type="InterPro" id="IPR005644">
    <property type="entry name" value="NolW-like"/>
</dbReference>
<reference evidence="10 11" key="1">
    <citation type="submission" date="2018-05" db="EMBL/GenBank/DDBJ databases">
        <title>A metagenomic window into the 2 km-deep terrestrial subsurface aquifer revealed taxonomically and functionally diverse microbial community comprising novel uncultured bacterial lineages.</title>
        <authorList>
            <person name="Kadnikov V.V."/>
            <person name="Mardanov A.V."/>
            <person name="Beletsky A.V."/>
            <person name="Banks D."/>
            <person name="Pimenov N.V."/>
            <person name="Frank Y.A."/>
            <person name="Karnachuk O.V."/>
            <person name="Ravin N.V."/>
        </authorList>
    </citation>
    <scope>NUCLEOTIDE SEQUENCE [LARGE SCALE GENOMIC DNA]</scope>
    <source>
        <strain evidence="10">BY</strain>
    </source>
</reference>
<organism evidence="10 11">
    <name type="scientific">Sumerlaea chitinivorans</name>
    <dbReference type="NCBI Taxonomy" id="2250252"/>
    <lineage>
        <taxon>Bacteria</taxon>
        <taxon>Candidatus Sumerlaeota</taxon>
        <taxon>Candidatus Sumerlaeia</taxon>
        <taxon>Candidatus Sumerlaeales</taxon>
        <taxon>Candidatus Sumerlaeaceae</taxon>
        <taxon>Candidatus Sumerlaea</taxon>
    </lineage>
</organism>
<evidence type="ECO:0000256" key="3">
    <source>
        <dbReference type="ARBA" id="ARBA00022729"/>
    </source>
</evidence>
<evidence type="ECO:0000256" key="4">
    <source>
        <dbReference type="ARBA" id="ARBA00023136"/>
    </source>
</evidence>
<dbReference type="AlphaFoldDB" id="A0A2Z4Y689"/>
<dbReference type="EMBL" id="CP030759">
    <property type="protein sequence ID" value="AXA36496.1"/>
    <property type="molecule type" value="Genomic_DNA"/>
</dbReference>
<evidence type="ECO:0000256" key="7">
    <source>
        <dbReference type="RuleBase" id="RU004004"/>
    </source>
</evidence>
<keyword evidence="4" id="KW-0472">Membrane</keyword>
<evidence type="ECO:0000259" key="9">
    <source>
        <dbReference type="SMART" id="SM00965"/>
    </source>
</evidence>
<dbReference type="Pfam" id="PF03958">
    <property type="entry name" value="Secretin_N"/>
    <property type="match status" value="1"/>
</dbReference>
<dbReference type="InterPro" id="IPR051808">
    <property type="entry name" value="Type_IV_pilus_biogenesis"/>
</dbReference>
<feature type="compositionally biased region" description="Polar residues" evidence="8">
    <location>
        <begin position="1"/>
        <end position="10"/>
    </location>
</feature>
<dbReference type="InterPro" id="IPR004846">
    <property type="entry name" value="T2SS/T3SS_dom"/>
</dbReference>
<feature type="compositionally biased region" description="Basic and acidic residues" evidence="8">
    <location>
        <begin position="597"/>
        <end position="606"/>
    </location>
</feature>
<dbReference type="GO" id="GO:0009306">
    <property type="term" value="P:protein secretion"/>
    <property type="evidence" value="ECO:0007669"/>
    <property type="project" value="InterPro"/>
</dbReference>
<name>A0A2Z4Y689_SUMC1</name>
<evidence type="ECO:0000256" key="2">
    <source>
        <dbReference type="ARBA" id="ARBA00022448"/>
    </source>
</evidence>
<dbReference type="InterPro" id="IPR011662">
    <property type="entry name" value="Secretin/TonB_short_N"/>
</dbReference>
<sequence>MCALQANSYAAPQRPSDKQAGGVIRQDIEFTTATTQTEQATTAASEFFAGQMGSAAQAIPGAVEEPAQPAVPVGDDAYPSGEEIERSPYFKPSKGESVAFVPPPIQKTMSERSEETGRELRAVLGEEVFNLRINIVTPPDEELANIIRLLAERAQLNFIYAEGVIKGRVTLNLKDVPLGVALQSLLAAHDLALVREGANVFRIVRRQDIQQTAVETKTIYVKVNWVPAQTIADTLKDIMGAGVGTKVGEVKAHKESNTVIITDTPPNVALMRDIIAQLDVPQKQVMIEARLVELLINNGRQLGSATTIERPDKSGNSRALGTLGDNAEHKETVNKVVIGEDGKPTIVTEEITVPATPVNTLVSNLLVGGGAPSFSFGKVISILGKDFDVAGTLDALESRRIANILANPKVITLDNETAQISITRDNPYIEAQQGVGQQAVAASVKFKQSGVELLVTPNITDNGYVRMKLQPRQEIYAGDFKNPTTGSNIPIIDKREALTNVIVKDEDTVVLGGLREIDSSDARSQVPWLGQVPVIGWFYKGSSRGFLKNDLMLFVTPHIIKTPVMTAAENYRYSRLDAHWDLPDYFFDDSIELRERRHRGEVDGDPRAYSPEPVKVPELSKNAKAE</sequence>
<dbReference type="Gene3D" id="3.30.1370.130">
    <property type="match status" value="1"/>
</dbReference>
<dbReference type="Proteomes" id="UP000262583">
    <property type="component" value="Chromosome"/>
</dbReference>
<gene>
    <name evidence="10" type="ORF">BRCON_1719</name>
</gene>
<evidence type="ECO:0000256" key="5">
    <source>
        <dbReference type="ARBA" id="ARBA00023237"/>
    </source>
</evidence>
<dbReference type="KEGG" id="schv:BRCON_1719"/>
<evidence type="ECO:0000313" key="10">
    <source>
        <dbReference type="EMBL" id="AXA36496.1"/>
    </source>
</evidence>
<dbReference type="GO" id="GO:0009279">
    <property type="term" value="C:cell outer membrane"/>
    <property type="evidence" value="ECO:0007669"/>
    <property type="project" value="UniProtKB-SubCell"/>
</dbReference>
<evidence type="ECO:0000256" key="8">
    <source>
        <dbReference type="SAM" id="MobiDB-lite"/>
    </source>
</evidence>
<protein>
    <submittedName>
        <fullName evidence="10">Type IV pilus biogenesis protein PilQ</fullName>
    </submittedName>
</protein>
<feature type="region of interest" description="Disordered" evidence="8">
    <location>
        <begin position="1"/>
        <end position="22"/>
    </location>
</feature>
<dbReference type="PANTHER" id="PTHR30604:SF1">
    <property type="entry name" value="DNA UTILIZATION PROTEIN HOFQ"/>
    <property type="match status" value="1"/>
</dbReference>
<dbReference type="Pfam" id="PF00263">
    <property type="entry name" value="Secretin"/>
    <property type="match status" value="1"/>
</dbReference>
<dbReference type="Gene3D" id="3.30.1370.120">
    <property type="match status" value="1"/>
</dbReference>
<evidence type="ECO:0000313" key="11">
    <source>
        <dbReference type="Proteomes" id="UP000262583"/>
    </source>
</evidence>